<dbReference type="RefSeq" id="WP_165097851.1">
    <property type="nucleotide sequence ID" value="NZ_CP049056.1"/>
</dbReference>
<accession>A0A7L5C1C0</accession>
<dbReference type="InterPro" id="IPR006357">
    <property type="entry name" value="HAD-SF_hydro_IIA"/>
</dbReference>
<dbReference type="GO" id="GO:0016791">
    <property type="term" value="F:phosphatase activity"/>
    <property type="evidence" value="ECO:0007669"/>
    <property type="project" value="TreeGrafter"/>
</dbReference>
<dbReference type="SUPFAM" id="SSF56784">
    <property type="entry name" value="HAD-like"/>
    <property type="match status" value="1"/>
</dbReference>
<name>A0A7L5C1C0_9RHOB</name>
<dbReference type="InterPro" id="IPR036412">
    <property type="entry name" value="HAD-like_sf"/>
</dbReference>
<dbReference type="Pfam" id="PF13242">
    <property type="entry name" value="Hydrolase_like"/>
    <property type="match status" value="1"/>
</dbReference>
<evidence type="ECO:0000313" key="1">
    <source>
        <dbReference type="EMBL" id="QIE55649.1"/>
    </source>
</evidence>
<dbReference type="Proteomes" id="UP000503336">
    <property type="component" value="Chromosome"/>
</dbReference>
<organism evidence="1 2">
    <name type="scientific">Pikeienuella piscinae</name>
    <dbReference type="NCBI Taxonomy" id="2748098"/>
    <lineage>
        <taxon>Bacteria</taxon>
        <taxon>Pseudomonadati</taxon>
        <taxon>Pseudomonadota</taxon>
        <taxon>Alphaproteobacteria</taxon>
        <taxon>Rhodobacterales</taxon>
        <taxon>Paracoccaceae</taxon>
        <taxon>Pikeienuella</taxon>
    </lineage>
</organism>
<dbReference type="KEGG" id="hdh:G5B40_09410"/>
<dbReference type="InterPro" id="IPR023214">
    <property type="entry name" value="HAD_sf"/>
</dbReference>
<keyword evidence="2" id="KW-1185">Reference proteome</keyword>
<protein>
    <submittedName>
        <fullName evidence="1">HAD hydrolase-like protein</fullName>
    </submittedName>
</protein>
<keyword evidence="1" id="KW-0378">Hydrolase</keyword>
<dbReference type="Gene3D" id="3.40.50.1000">
    <property type="entry name" value="HAD superfamily/HAD-like"/>
    <property type="match status" value="2"/>
</dbReference>
<gene>
    <name evidence="1" type="ORF">G5B40_09410</name>
</gene>
<dbReference type="Pfam" id="PF13344">
    <property type="entry name" value="Hydrolase_6"/>
    <property type="match status" value="1"/>
</dbReference>
<dbReference type="PANTHER" id="PTHR19288:SF46">
    <property type="entry name" value="HALOACID DEHALOGENASE-LIKE HYDROLASE DOMAIN-CONTAINING PROTEIN 2"/>
    <property type="match status" value="1"/>
</dbReference>
<sequence>MTIDFAQNIETSSFLDAARVADRRLVLCDLDGCLVSSGKAFSDAPDFVQTCRDRLWILSNNSTHLAPQLAGELDELGVSIDPDRILLAGEQTLFHLSRQHPGAKLALYGSPSIRGLADKLGFDLEAARPEIALLCRDTALRIPELNQIAAQVLDGATLWVSNLDRSHPSLHGYPIAETGALLAAINAMLGTVEAKSIGKPNPYSVQWALERTGVPASQSVLVGDNPETDGAAAQAAGIHFLHVQRARAGS</sequence>
<dbReference type="PANTHER" id="PTHR19288">
    <property type="entry name" value="4-NITROPHENYLPHOSPHATASE-RELATED"/>
    <property type="match status" value="1"/>
</dbReference>
<evidence type="ECO:0000313" key="2">
    <source>
        <dbReference type="Proteomes" id="UP000503336"/>
    </source>
</evidence>
<reference evidence="1 2" key="1">
    <citation type="submission" date="2020-02" db="EMBL/GenBank/DDBJ databases">
        <title>complete genome sequence of Rhodobacteraceae bacterium.</title>
        <authorList>
            <person name="Park J."/>
            <person name="Kim Y.-S."/>
            <person name="Kim K.-H."/>
        </authorList>
    </citation>
    <scope>NUCLEOTIDE SEQUENCE [LARGE SCALE GENOMIC DNA]</scope>
    <source>
        <strain evidence="1 2">RR4-56</strain>
    </source>
</reference>
<dbReference type="GO" id="GO:0005737">
    <property type="term" value="C:cytoplasm"/>
    <property type="evidence" value="ECO:0007669"/>
    <property type="project" value="TreeGrafter"/>
</dbReference>
<proteinExistence type="predicted"/>
<dbReference type="EMBL" id="CP049056">
    <property type="protein sequence ID" value="QIE55649.1"/>
    <property type="molecule type" value="Genomic_DNA"/>
</dbReference>
<dbReference type="AlphaFoldDB" id="A0A7L5C1C0"/>